<comment type="similarity">
    <text evidence="10">Belongs to the peroxiredoxin family. BCP/PrxQ subfamily.</text>
</comment>
<dbReference type="EC" id="1.11.1.24" evidence="3"/>
<dbReference type="InterPro" id="IPR050924">
    <property type="entry name" value="Peroxiredoxin_BCP/PrxQ"/>
</dbReference>
<evidence type="ECO:0000256" key="7">
    <source>
        <dbReference type="ARBA" id="ARBA00023157"/>
    </source>
</evidence>
<dbReference type="SUPFAM" id="SSF52833">
    <property type="entry name" value="Thioredoxin-like"/>
    <property type="match status" value="1"/>
</dbReference>
<evidence type="ECO:0000256" key="9">
    <source>
        <dbReference type="ARBA" id="ARBA00032824"/>
    </source>
</evidence>
<sequence length="159" mass="17644">MEKTMPVLKEGSKAPAFKMQTQNGDTISLKDYAGAPLVLYFYPKDDTPGCTTEACNFRDNLPKFKKSKAAILGVSRDAVDKHVKFAQKYDLNFPLAADDDGTVTEKYGVWVEKSLYGKKYMGIERTTFLIDADGKIAKIWNKVKVAGHADEVLEAVKAL</sequence>
<dbReference type="GO" id="GO:0034599">
    <property type="term" value="P:cellular response to oxidative stress"/>
    <property type="evidence" value="ECO:0007669"/>
    <property type="project" value="TreeGrafter"/>
</dbReference>
<keyword evidence="5" id="KW-0049">Antioxidant</keyword>
<dbReference type="FunFam" id="3.40.30.10:FF:000007">
    <property type="entry name" value="Thioredoxin-dependent thiol peroxidase"/>
    <property type="match status" value="1"/>
</dbReference>
<evidence type="ECO:0000256" key="6">
    <source>
        <dbReference type="ARBA" id="ARBA00023002"/>
    </source>
</evidence>
<keyword evidence="6" id="KW-0560">Oxidoreductase</keyword>
<accession>G2KQ07</accession>
<dbReference type="GO" id="GO:0008379">
    <property type="term" value="F:thioredoxin peroxidase activity"/>
    <property type="evidence" value="ECO:0007669"/>
    <property type="project" value="TreeGrafter"/>
</dbReference>
<evidence type="ECO:0000256" key="11">
    <source>
        <dbReference type="ARBA" id="ARBA00042639"/>
    </source>
</evidence>
<keyword evidence="16" id="KW-1185">Reference proteome</keyword>
<dbReference type="HOGENOM" id="CLU_042529_14_1_5"/>
<dbReference type="NCBIfam" id="NF006960">
    <property type="entry name" value="PRK09437.1"/>
    <property type="match status" value="1"/>
</dbReference>
<evidence type="ECO:0000256" key="8">
    <source>
        <dbReference type="ARBA" id="ARBA00023284"/>
    </source>
</evidence>
<keyword evidence="4" id="KW-0575">Peroxidase</keyword>
<keyword evidence="7" id="KW-1015">Disulfide bond</keyword>
<evidence type="ECO:0000256" key="5">
    <source>
        <dbReference type="ARBA" id="ARBA00022862"/>
    </source>
</evidence>
<dbReference type="InterPro" id="IPR024706">
    <property type="entry name" value="Peroxiredoxin_AhpC-typ"/>
</dbReference>
<proteinExistence type="inferred from homology"/>
<keyword evidence="8" id="KW-0676">Redox-active center</keyword>
<name>G2KQ07_MICAA</name>
<dbReference type="PANTHER" id="PTHR42801">
    <property type="entry name" value="THIOREDOXIN-DEPENDENT PEROXIDE REDUCTASE"/>
    <property type="match status" value="1"/>
</dbReference>
<dbReference type="CDD" id="cd03017">
    <property type="entry name" value="PRX_BCP"/>
    <property type="match status" value="1"/>
</dbReference>
<dbReference type="STRING" id="856793.MICA_2067"/>
<evidence type="ECO:0000256" key="2">
    <source>
        <dbReference type="ARBA" id="ARBA00011245"/>
    </source>
</evidence>
<dbReference type="Proteomes" id="UP000009286">
    <property type="component" value="Chromosome"/>
</dbReference>
<dbReference type="Pfam" id="PF00578">
    <property type="entry name" value="AhpC-TSA"/>
    <property type="match status" value="1"/>
</dbReference>
<feature type="domain" description="Thioredoxin" evidence="14">
    <location>
        <begin position="8"/>
        <end position="159"/>
    </location>
</feature>
<reference evidence="15 16" key="1">
    <citation type="journal article" date="2011" name="BMC Genomics">
        <title>Genomic insights into an obligate epibiotic bacterial predator: Micavibrio aeruginosavorus ARL-13.</title>
        <authorList>
            <person name="Wang Z."/>
            <person name="Kadouri D."/>
            <person name="Wu M."/>
        </authorList>
    </citation>
    <scope>NUCLEOTIDE SEQUENCE [LARGE SCALE GENOMIC DNA]</scope>
    <source>
        <strain evidence="15 16">ARL-13</strain>
    </source>
</reference>
<dbReference type="PROSITE" id="PS51352">
    <property type="entry name" value="THIOREDOXIN_2"/>
    <property type="match status" value="1"/>
</dbReference>
<protein>
    <recommendedName>
        <fullName evidence="3">thioredoxin-dependent peroxiredoxin</fullName>
        <ecNumber evidence="3">1.11.1.24</ecNumber>
    </recommendedName>
    <alternativeName>
        <fullName evidence="9">Thioredoxin peroxidase</fullName>
    </alternativeName>
    <alternativeName>
        <fullName evidence="11">Thioredoxin-dependent peroxiredoxin Bcp</fullName>
    </alternativeName>
</protein>
<dbReference type="AlphaFoldDB" id="G2KQ07"/>
<evidence type="ECO:0000256" key="12">
    <source>
        <dbReference type="ARBA" id="ARBA00049091"/>
    </source>
</evidence>
<evidence type="ECO:0000256" key="4">
    <source>
        <dbReference type="ARBA" id="ARBA00022559"/>
    </source>
</evidence>
<organism evidence="15 16">
    <name type="scientific">Micavibrio aeruginosavorus (strain ARL-13)</name>
    <dbReference type="NCBI Taxonomy" id="856793"/>
    <lineage>
        <taxon>Bacteria</taxon>
        <taxon>Pseudomonadati</taxon>
        <taxon>Bdellovibrionota</taxon>
        <taxon>Bdellovibrionia</taxon>
        <taxon>Bdellovibrionales</taxon>
        <taxon>Pseudobdellovibrionaceae</taxon>
        <taxon>Micavibrio</taxon>
    </lineage>
</organism>
<dbReference type="InterPro" id="IPR013766">
    <property type="entry name" value="Thioredoxin_domain"/>
</dbReference>
<comment type="function">
    <text evidence="1">Thiol-specific peroxidase that catalyzes the reduction of hydrogen peroxide and organic hydroperoxides to water and alcohols, respectively. Plays a role in cell protection against oxidative stress by detoxifying peroxides and as sensor of hydrogen peroxide-mediated signaling events.</text>
</comment>
<comment type="catalytic activity">
    <reaction evidence="12">
        <text>a hydroperoxide + [thioredoxin]-dithiol = an alcohol + [thioredoxin]-disulfide + H2O</text>
        <dbReference type="Rhea" id="RHEA:62620"/>
        <dbReference type="Rhea" id="RHEA-COMP:10698"/>
        <dbReference type="Rhea" id="RHEA-COMP:10700"/>
        <dbReference type="ChEBI" id="CHEBI:15377"/>
        <dbReference type="ChEBI" id="CHEBI:29950"/>
        <dbReference type="ChEBI" id="CHEBI:30879"/>
        <dbReference type="ChEBI" id="CHEBI:35924"/>
        <dbReference type="ChEBI" id="CHEBI:50058"/>
        <dbReference type="EC" id="1.11.1.24"/>
    </reaction>
</comment>
<gene>
    <name evidence="15" type="ordered locus">MICA_2067</name>
</gene>
<dbReference type="GO" id="GO:0005737">
    <property type="term" value="C:cytoplasm"/>
    <property type="evidence" value="ECO:0007669"/>
    <property type="project" value="TreeGrafter"/>
</dbReference>
<dbReference type="InterPro" id="IPR036249">
    <property type="entry name" value="Thioredoxin-like_sf"/>
</dbReference>
<comment type="subunit">
    <text evidence="2">Monomer.</text>
</comment>
<evidence type="ECO:0000259" key="14">
    <source>
        <dbReference type="PROSITE" id="PS51352"/>
    </source>
</evidence>
<dbReference type="EMBL" id="CP002382">
    <property type="protein sequence ID" value="AEP10375.1"/>
    <property type="molecule type" value="Genomic_DNA"/>
</dbReference>
<feature type="active site" description="Cysteine sulfenic acid (-SOH) intermediate; for peroxidase activity" evidence="13">
    <location>
        <position position="50"/>
    </location>
</feature>
<evidence type="ECO:0000313" key="15">
    <source>
        <dbReference type="EMBL" id="AEP10375.1"/>
    </source>
</evidence>
<dbReference type="PANTHER" id="PTHR42801:SF4">
    <property type="entry name" value="AHPC_TSA FAMILY PROTEIN"/>
    <property type="match status" value="1"/>
</dbReference>
<dbReference type="InterPro" id="IPR000866">
    <property type="entry name" value="AhpC/TSA"/>
</dbReference>
<dbReference type="Gene3D" id="3.40.30.10">
    <property type="entry name" value="Glutaredoxin"/>
    <property type="match status" value="1"/>
</dbReference>
<dbReference type="eggNOG" id="COG1225">
    <property type="taxonomic scope" value="Bacteria"/>
</dbReference>
<dbReference type="KEGG" id="mai:MICA_2067"/>
<dbReference type="GO" id="GO:0045454">
    <property type="term" value="P:cell redox homeostasis"/>
    <property type="evidence" value="ECO:0007669"/>
    <property type="project" value="TreeGrafter"/>
</dbReference>
<evidence type="ECO:0000256" key="10">
    <source>
        <dbReference type="ARBA" id="ARBA00038489"/>
    </source>
</evidence>
<evidence type="ECO:0000256" key="3">
    <source>
        <dbReference type="ARBA" id="ARBA00013017"/>
    </source>
</evidence>
<evidence type="ECO:0000256" key="1">
    <source>
        <dbReference type="ARBA" id="ARBA00003330"/>
    </source>
</evidence>
<dbReference type="PIRSF" id="PIRSF000239">
    <property type="entry name" value="AHPC"/>
    <property type="match status" value="1"/>
</dbReference>
<evidence type="ECO:0000256" key="13">
    <source>
        <dbReference type="PIRSR" id="PIRSR000239-1"/>
    </source>
</evidence>
<evidence type="ECO:0000313" key="16">
    <source>
        <dbReference type="Proteomes" id="UP000009286"/>
    </source>
</evidence>